<proteinExistence type="predicted"/>
<gene>
    <name evidence="2" type="ORF">FNW02_08680</name>
</gene>
<evidence type="ECO:0000259" key="1">
    <source>
        <dbReference type="Pfam" id="PF05050"/>
    </source>
</evidence>
<dbReference type="InterPro" id="IPR053188">
    <property type="entry name" value="FkbM_Methyltransferase"/>
</dbReference>
<dbReference type="InterPro" id="IPR029063">
    <property type="entry name" value="SAM-dependent_MTases_sf"/>
</dbReference>
<comment type="caution">
    <text evidence="2">The sequence shown here is derived from an EMBL/GenBank/DDBJ whole genome shotgun (WGS) entry which is preliminary data.</text>
</comment>
<dbReference type="Pfam" id="PF05050">
    <property type="entry name" value="Methyltransf_21"/>
    <property type="match status" value="1"/>
</dbReference>
<sequence>MRFSVMKWLKRTYQFLFTRKSLFNFHLALFHLSLRGMGILNYESKVDSGEDFFIKNYVKGKEKKVIFDVGANNGSYSREIKTEAPNSILYSFEPHPVHFNTLSKVAKELNFQAINVGCGDQKGKAKIYDYRDQDSSGHASLYKNVIEVLHYSSSREYEIEITTIDDFVKEHNIKEIDFLKIDTEGHELAVLKGARETLNSGIIKMIQFEFNDMNIVSRTFFRDFQEILKGYSLHRMMRDGLIPMKAYLGGRQIHYELFAYQNIVAIRD</sequence>
<evidence type="ECO:0000313" key="3">
    <source>
        <dbReference type="Proteomes" id="UP001165986"/>
    </source>
</evidence>
<dbReference type="InterPro" id="IPR006342">
    <property type="entry name" value="FkbM_mtfrase"/>
</dbReference>
<dbReference type="GO" id="GO:0008171">
    <property type="term" value="F:O-methyltransferase activity"/>
    <property type="evidence" value="ECO:0007669"/>
    <property type="project" value="TreeGrafter"/>
</dbReference>
<dbReference type="PANTHER" id="PTHR36973">
    <property type="entry name" value="SLL1456 PROTEIN-RELATED"/>
    <property type="match status" value="1"/>
</dbReference>
<keyword evidence="3" id="KW-1185">Reference proteome</keyword>
<name>A0AA40VQL7_9NOST</name>
<dbReference type="EMBL" id="VJXY01000007">
    <property type="protein sequence ID" value="MBD6615902.1"/>
    <property type="molecule type" value="Genomic_DNA"/>
</dbReference>
<accession>A0AA40VQL7</accession>
<dbReference type="SUPFAM" id="SSF53335">
    <property type="entry name" value="S-adenosyl-L-methionine-dependent methyltransferases"/>
    <property type="match status" value="1"/>
</dbReference>
<keyword evidence="2" id="KW-0489">Methyltransferase</keyword>
<dbReference type="AlphaFoldDB" id="A0AA40VQL7"/>
<protein>
    <submittedName>
        <fullName evidence="2">FkbM family methyltransferase</fullName>
    </submittedName>
</protein>
<organism evidence="2 3">
    <name type="scientific">Komarekiella delphini-convector SJRDD-AB1</name>
    <dbReference type="NCBI Taxonomy" id="2593771"/>
    <lineage>
        <taxon>Bacteria</taxon>
        <taxon>Bacillati</taxon>
        <taxon>Cyanobacteriota</taxon>
        <taxon>Cyanophyceae</taxon>
        <taxon>Nostocales</taxon>
        <taxon>Nostocaceae</taxon>
        <taxon>Komarekiella</taxon>
        <taxon>Komarekiella delphini-convector</taxon>
    </lineage>
</organism>
<feature type="domain" description="Methyltransferase FkbM" evidence="1">
    <location>
        <begin position="68"/>
        <end position="213"/>
    </location>
</feature>
<dbReference type="PANTHER" id="PTHR36973:SF4">
    <property type="entry name" value="NODULATION PROTEIN"/>
    <property type="match status" value="1"/>
</dbReference>
<evidence type="ECO:0000313" key="2">
    <source>
        <dbReference type="EMBL" id="MBD6615902.1"/>
    </source>
</evidence>
<dbReference type="GO" id="GO:0032259">
    <property type="term" value="P:methylation"/>
    <property type="evidence" value="ECO:0007669"/>
    <property type="project" value="UniProtKB-KW"/>
</dbReference>
<keyword evidence="2" id="KW-0808">Transferase</keyword>
<dbReference type="Proteomes" id="UP001165986">
    <property type="component" value="Unassembled WGS sequence"/>
</dbReference>
<reference evidence="2" key="1">
    <citation type="submission" date="2019-07" db="EMBL/GenBank/DDBJ databases">
        <title>Toxilogical consequences of a new and cryptic species of cyanobacteria (Komarekiella delphini-convector) recovered from the epidermis of a bottlenose dolphin and 1500 ft. in the air.</title>
        <authorList>
            <person name="Brown A.O."/>
            <person name="Dvorak P."/>
            <person name="Villanueva C.D."/>
            <person name="Foss A.J."/>
            <person name="Garvey A.D."/>
            <person name="Gibson Q.A."/>
            <person name="Johansen J.R."/>
            <person name="Casamatta D.A."/>
        </authorList>
    </citation>
    <scope>NUCLEOTIDE SEQUENCE</scope>
    <source>
        <strain evidence="2">SJRDD-AB1</strain>
    </source>
</reference>
<dbReference type="Gene3D" id="3.40.50.150">
    <property type="entry name" value="Vaccinia Virus protein VP39"/>
    <property type="match status" value="1"/>
</dbReference>
<dbReference type="NCBIfam" id="TIGR01444">
    <property type="entry name" value="fkbM_fam"/>
    <property type="match status" value="1"/>
</dbReference>